<feature type="transmembrane region" description="Helical" evidence="4">
    <location>
        <begin position="114"/>
        <end position="137"/>
    </location>
</feature>
<evidence type="ECO:0000256" key="4">
    <source>
        <dbReference type="SAM" id="Phobius"/>
    </source>
</evidence>
<dbReference type="OrthoDB" id="9813903at2"/>
<evidence type="ECO:0000256" key="1">
    <source>
        <dbReference type="ARBA" id="ARBA00012528"/>
    </source>
</evidence>
<organism evidence="6 7">
    <name type="scientific">Paraburkholderia phenazinium</name>
    <dbReference type="NCBI Taxonomy" id="60549"/>
    <lineage>
        <taxon>Bacteria</taxon>
        <taxon>Pseudomonadati</taxon>
        <taxon>Pseudomonadota</taxon>
        <taxon>Betaproteobacteria</taxon>
        <taxon>Burkholderiales</taxon>
        <taxon>Burkholderiaceae</taxon>
        <taxon>Paraburkholderia</taxon>
    </lineage>
</organism>
<feature type="transmembrane region" description="Helical" evidence="4">
    <location>
        <begin position="183"/>
        <end position="204"/>
    </location>
</feature>
<feature type="domain" description="GGDEF" evidence="5">
    <location>
        <begin position="335"/>
        <end position="467"/>
    </location>
</feature>
<feature type="transmembrane region" description="Helical" evidence="4">
    <location>
        <begin position="20"/>
        <end position="42"/>
    </location>
</feature>
<feature type="transmembrane region" description="Helical" evidence="4">
    <location>
        <begin position="54"/>
        <end position="73"/>
    </location>
</feature>
<keyword evidence="3" id="KW-0175">Coiled coil</keyword>
<reference evidence="6 7" key="1">
    <citation type="submission" date="2016-11" db="EMBL/GenBank/DDBJ databases">
        <authorList>
            <person name="Jaros S."/>
            <person name="Januszkiewicz K."/>
            <person name="Wedrychowicz H."/>
        </authorList>
    </citation>
    <scope>NUCLEOTIDE SEQUENCE [LARGE SCALE GENOMIC DNA]</scope>
    <source>
        <strain evidence="6 7">GAS86</strain>
    </source>
</reference>
<dbReference type="NCBIfam" id="TIGR00254">
    <property type="entry name" value="GGDEF"/>
    <property type="match status" value="1"/>
</dbReference>
<feature type="transmembrane region" description="Helical" evidence="4">
    <location>
        <begin position="158"/>
        <end position="177"/>
    </location>
</feature>
<dbReference type="Proteomes" id="UP000184693">
    <property type="component" value="Unassembled WGS sequence"/>
</dbReference>
<comment type="catalytic activity">
    <reaction evidence="2">
        <text>2 GTP = 3',3'-c-di-GMP + 2 diphosphate</text>
        <dbReference type="Rhea" id="RHEA:24898"/>
        <dbReference type="ChEBI" id="CHEBI:33019"/>
        <dbReference type="ChEBI" id="CHEBI:37565"/>
        <dbReference type="ChEBI" id="CHEBI:58805"/>
        <dbReference type="EC" id="2.7.7.65"/>
    </reaction>
</comment>
<proteinExistence type="predicted"/>
<evidence type="ECO:0000313" key="6">
    <source>
        <dbReference type="EMBL" id="SIN85383.1"/>
    </source>
</evidence>
<dbReference type="Pfam" id="PF00990">
    <property type="entry name" value="GGDEF"/>
    <property type="match status" value="1"/>
</dbReference>
<dbReference type="InterPro" id="IPR050469">
    <property type="entry name" value="Diguanylate_Cyclase"/>
</dbReference>
<sequence length="467" mass="51625">MTASVVADEPSATVQWATRIYLGLLIAGFALIPAYLIAYVYVFQNPALFFENHVFHEFAIAAATLEGLFVSYVAWRCYQSSGEPLLRWLTLGFLAFVLIYALHGAFTGMAHHNIWLFLLYGPASRLAMSVLLLVALLTWHQPPEPVHLRREPGRWLKWIVLFVLIDVAVGVLAYSPIAGELAVRLSLEGGALVFSVVNLAVMLARRIRSPLMKIFGISVTSFALSSLAFILARPWNHLWWLAHAIFAAGFFLLSYGVVQAFRTTRSFATIYSQEELMARIAEEMERTENALQELKRTNLKLEHLAATDPLTGAANRRQFIGMVEAEIGRAKRGGAPFSLLALDLDHFKAINDSYGHQVGDEILRGFVQRCLEAIRPYDGVARVGGEEFMVLLPQVVLSVGQSIGERIREAIANGVFGGQSGNAVALTVSIGVSQFGRDGDTIDEILRAADERLYRAKHLGRNRVIGA</sequence>
<dbReference type="SMART" id="SM00267">
    <property type="entry name" value="GGDEF"/>
    <property type="match status" value="1"/>
</dbReference>
<keyword evidence="4" id="KW-0472">Membrane</keyword>
<dbReference type="CDD" id="cd01949">
    <property type="entry name" value="GGDEF"/>
    <property type="match status" value="1"/>
</dbReference>
<dbReference type="RefSeq" id="WP_074263153.1">
    <property type="nucleotide sequence ID" value="NZ_FSRM01000001.1"/>
</dbReference>
<evidence type="ECO:0000259" key="5">
    <source>
        <dbReference type="PROSITE" id="PS50887"/>
    </source>
</evidence>
<dbReference type="SUPFAM" id="SSF55073">
    <property type="entry name" value="Nucleotide cyclase"/>
    <property type="match status" value="1"/>
</dbReference>
<dbReference type="PROSITE" id="PS50887">
    <property type="entry name" value="GGDEF"/>
    <property type="match status" value="1"/>
</dbReference>
<dbReference type="InterPro" id="IPR000160">
    <property type="entry name" value="GGDEF_dom"/>
</dbReference>
<dbReference type="EMBL" id="FSRM01000001">
    <property type="protein sequence ID" value="SIN85383.1"/>
    <property type="molecule type" value="Genomic_DNA"/>
</dbReference>
<feature type="transmembrane region" description="Helical" evidence="4">
    <location>
        <begin position="211"/>
        <end position="232"/>
    </location>
</feature>
<feature type="transmembrane region" description="Helical" evidence="4">
    <location>
        <begin position="238"/>
        <end position="258"/>
    </location>
</feature>
<feature type="transmembrane region" description="Helical" evidence="4">
    <location>
        <begin position="85"/>
        <end position="102"/>
    </location>
</feature>
<dbReference type="InterPro" id="IPR043128">
    <property type="entry name" value="Rev_trsase/Diguanyl_cyclase"/>
</dbReference>
<name>A0A1N6ER30_9BURK</name>
<feature type="coiled-coil region" evidence="3">
    <location>
        <begin position="273"/>
        <end position="304"/>
    </location>
</feature>
<gene>
    <name evidence="6" type="ORF">SAMN05444168_0887</name>
</gene>
<accession>A0A1N6ER30</accession>
<keyword evidence="4" id="KW-0812">Transmembrane</keyword>
<evidence type="ECO:0000256" key="2">
    <source>
        <dbReference type="ARBA" id="ARBA00034247"/>
    </source>
</evidence>
<dbReference type="PANTHER" id="PTHR45138">
    <property type="entry name" value="REGULATORY COMPONENTS OF SENSORY TRANSDUCTION SYSTEM"/>
    <property type="match status" value="1"/>
</dbReference>
<dbReference type="AlphaFoldDB" id="A0A1N6ER30"/>
<protein>
    <recommendedName>
        <fullName evidence="1">diguanylate cyclase</fullName>
        <ecNumber evidence="1">2.7.7.65</ecNumber>
    </recommendedName>
</protein>
<dbReference type="FunFam" id="3.30.70.270:FF:000001">
    <property type="entry name" value="Diguanylate cyclase domain protein"/>
    <property type="match status" value="1"/>
</dbReference>
<dbReference type="GO" id="GO:0052621">
    <property type="term" value="F:diguanylate cyclase activity"/>
    <property type="evidence" value="ECO:0007669"/>
    <property type="project" value="UniProtKB-EC"/>
</dbReference>
<evidence type="ECO:0000256" key="3">
    <source>
        <dbReference type="SAM" id="Coils"/>
    </source>
</evidence>
<keyword evidence="4" id="KW-1133">Transmembrane helix</keyword>
<dbReference type="Gene3D" id="3.30.70.270">
    <property type="match status" value="1"/>
</dbReference>
<evidence type="ECO:0000313" key="7">
    <source>
        <dbReference type="Proteomes" id="UP000184693"/>
    </source>
</evidence>
<dbReference type="EC" id="2.7.7.65" evidence="1"/>
<dbReference type="InterPro" id="IPR029787">
    <property type="entry name" value="Nucleotide_cyclase"/>
</dbReference>
<dbReference type="PANTHER" id="PTHR45138:SF9">
    <property type="entry name" value="DIGUANYLATE CYCLASE DGCM-RELATED"/>
    <property type="match status" value="1"/>
</dbReference>